<dbReference type="GO" id="GO:0030246">
    <property type="term" value="F:carbohydrate binding"/>
    <property type="evidence" value="ECO:0007669"/>
    <property type="project" value="InterPro"/>
</dbReference>
<evidence type="ECO:0000313" key="2">
    <source>
        <dbReference type="EMBL" id="MPN01996.1"/>
    </source>
</evidence>
<dbReference type="GO" id="GO:0000272">
    <property type="term" value="P:polysaccharide catabolic process"/>
    <property type="evidence" value="ECO:0007669"/>
    <property type="project" value="InterPro"/>
</dbReference>
<dbReference type="Gene3D" id="2.60.40.680">
    <property type="match status" value="1"/>
</dbReference>
<name>A0A645EKK6_9ZZZZ</name>
<accession>A0A645EKK6</accession>
<organism evidence="2">
    <name type="scientific">bioreactor metagenome</name>
    <dbReference type="NCBI Taxonomy" id="1076179"/>
    <lineage>
        <taxon>unclassified sequences</taxon>
        <taxon>metagenomes</taxon>
        <taxon>ecological metagenomes</taxon>
    </lineage>
</organism>
<feature type="domain" description="Cohesin" evidence="1">
    <location>
        <begin position="73"/>
        <end position="203"/>
    </location>
</feature>
<dbReference type="Pfam" id="PF00963">
    <property type="entry name" value="Cohesin"/>
    <property type="match status" value="1"/>
</dbReference>
<dbReference type="EMBL" id="VSSQ01047966">
    <property type="protein sequence ID" value="MPN01996.1"/>
    <property type="molecule type" value="Genomic_DNA"/>
</dbReference>
<dbReference type="SUPFAM" id="SSF49384">
    <property type="entry name" value="Carbohydrate-binding domain"/>
    <property type="match status" value="1"/>
</dbReference>
<proteinExistence type="predicted"/>
<comment type="caution">
    <text evidence="2">The sequence shown here is derived from an EMBL/GenBank/DDBJ whole genome shotgun (WGS) entry which is preliminary data.</text>
</comment>
<dbReference type="AlphaFoldDB" id="A0A645EKK6"/>
<dbReference type="InterPro" id="IPR002102">
    <property type="entry name" value="Cohesin_dom"/>
</dbReference>
<evidence type="ECO:0000259" key="1">
    <source>
        <dbReference type="Pfam" id="PF00963"/>
    </source>
</evidence>
<sequence length="226" mass="24952">MKFIMSKINNMSKKQKNISLIISLVLLICGVAIGLKLYISNASSVSENSLNTNEIPTLSLICPKDISVDNKEEFYIDVALSLLPANIYPAASISIQFDKNKLEFIGVKKGSMETYGDKNNEKNEFSIPTWDCNIETCNSNGIINTMYLDNTAGKFAYNKSGFDSKSKNIVLKLGFKLKEEVTGGEKYDLNIKDAVFATVNGDKDNASLSSLQGTLETDNCKIKVER</sequence>
<gene>
    <name evidence="2" type="ORF">SDC9_149209</name>
</gene>
<protein>
    <recommendedName>
        <fullName evidence="1">Cohesin domain-containing protein</fullName>
    </recommendedName>
</protein>
<dbReference type="InterPro" id="IPR008965">
    <property type="entry name" value="CBM2/CBM3_carb-bd_dom_sf"/>
</dbReference>
<reference evidence="2" key="1">
    <citation type="submission" date="2019-08" db="EMBL/GenBank/DDBJ databases">
        <authorList>
            <person name="Kucharzyk K."/>
            <person name="Murdoch R.W."/>
            <person name="Higgins S."/>
            <person name="Loffler F."/>
        </authorList>
    </citation>
    <scope>NUCLEOTIDE SEQUENCE</scope>
</reference>